<evidence type="ECO:0000313" key="3">
    <source>
        <dbReference type="EMBL" id="TCS78231.1"/>
    </source>
</evidence>
<proteinExistence type="predicted"/>
<comment type="caution">
    <text evidence="3">The sequence shown here is derived from an EMBL/GenBank/DDBJ whole genome shotgun (WGS) entry which is preliminary data.</text>
</comment>
<feature type="domain" description="SHOCT" evidence="2">
    <location>
        <begin position="73"/>
        <end position="99"/>
    </location>
</feature>
<evidence type="ECO:0000259" key="2">
    <source>
        <dbReference type="Pfam" id="PF09851"/>
    </source>
</evidence>
<protein>
    <submittedName>
        <fullName evidence="3">Putative membrane protein</fullName>
    </submittedName>
</protein>
<feature type="transmembrane region" description="Helical" evidence="1">
    <location>
        <begin position="20"/>
        <end position="40"/>
    </location>
</feature>
<keyword evidence="1" id="KW-0472">Membrane</keyword>
<organism evidence="3 4">
    <name type="scientific">Tepidibacillus fermentans</name>
    <dbReference type="NCBI Taxonomy" id="1281767"/>
    <lineage>
        <taxon>Bacteria</taxon>
        <taxon>Bacillati</taxon>
        <taxon>Bacillota</taxon>
        <taxon>Bacilli</taxon>
        <taxon>Bacillales</taxon>
        <taxon>Bacillaceae</taxon>
        <taxon>Tepidibacillus</taxon>
    </lineage>
</organism>
<reference evidence="3 4" key="1">
    <citation type="submission" date="2019-03" db="EMBL/GenBank/DDBJ databases">
        <title>Genomic Encyclopedia of Type Strains, Phase IV (KMG-IV): sequencing the most valuable type-strain genomes for metagenomic binning, comparative biology and taxonomic classification.</title>
        <authorList>
            <person name="Goeker M."/>
        </authorList>
    </citation>
    <scope>NUCLEOTIDE SEQUENCE [LARGE SCALE GENOMIC DNA]</scope>
    <source>
        <strain evidence="3 4">DSM 23802</strain>
    </source>
</reference>
<dbReference type="Proteomes" id="UP000295788">
    <property type="component" value="Unassembled WGS sequence"/>
</dbReference>
<evidence type="ECO:0000256" key="1">
    <source>
        <dbReference type="SAM" id="Phobius"/>
    </source>
</evidence>
<sequence length="102" mass="12094">MFAGFGPGRGFGYGMGYYGGYGFLWMIGIIILVVILMFLFRRRRYFMGNCYHRNHHYNEYYSDPVQPKSPNQEALEILKARFAKGEITEEEYKKMKEIIKNE</sequence>
<dbReference type="InterPro" id="IPR018649">
    <property type="entry name" value="SHOCT"/>
</dbReference>
<gene>
    <name evidence="3" type="ORF">EDD72_1298</name>
</gene>
<name>A0A4R3K6C4_9BACI</name>
<dbReference type="RefSeq" id="WP_132770640.1">
    <property type="nucleotide sequence ID" value="NZ_SMAB01000029.1"/>
</dbReference>
<keyword evidence="1" id="KW-0812">Transmembrane</keyword>
<dbReference type="Pfam" id="PF09851">
    <property type="entry name" value="SHOCT"/>
    <property type="match status" value="1"/>
</dbReference>
<dbReference type="AlphaFoldDB" id="A0A4R3K6C4"/>
<evidence type="ECO:0000313" key="4">
    <source>
        <dbReference type="Proteomes" id="UP000295788"/>
    </source>
</evidence>
<keyword evidence="4" id="KW-1185">Reference proteome</keyword>
<accession>A0A4R3K6C4</accession>
<dbReference type="EMBL" id="SMAB01000029">
    <property type="protein sequence ID" value="TCS78231.1"/>
    <property type="molecule type" value="Genomic_DNA"/>
</dbReference>
<keyword evidence="1" id="KW-1133">Transmembrane helix</keyword>